<feature type="transmembrane region" description="Helical" evidence="2">
    <location>
        <begin position="62"/>
        <end position="88"/>
    </location>
</feature>
<dbReference type="OrthoDB" id="2955631at2"/>
<feature type="transmembrane region" description="Helical" evidence="2">
    <location>
        <begin position="21"/>
        <end position="42"/>
    </location>
</feature>
<dbReference type="RefSeq" id="WP_136781582.1">
    <property type="nucleotide sequence ID" value="NZ_SWCO01000003.1"/>
</dbReference>
<dbReference type="EMBL" id="SWCO01000003">
    <property type="protein sequence ID" value="TKB03867.1"/>
    <property type="molecule type" value="Genomic_DNA"/>
</dbReference>
<evidence type="ECO:0000256" key="1">
    <source>
        <dbReference type="SAM" id="MobiDB-lite"/>
    </source>
</evidence>
<evidence type="ECO:0000256" key="2">
    <source>
        <dbReference type="SAM" id="Phobius"/>
    </source>
</evidence>
<feature type="transmembrane region" description="Helical" evidence="2">
    <location>
        <begin position="138"/>
        <end position="159"/>
    </location>
</feature>
<gene>
    <name evidence="3" type="ORF">E5672_07210</name>
</gene>
<evidence type="ECO:0000313" key="4">
    <source>
        <dbReference type="Proteomes" id="UP000305471"/>
    </source>
</evidence>
<dbReference type="Pfam" id="PF10011">
    <property type="entry name" value="DUF2254"/>
    <property type="match status" value="1"/>
</dbReference>
<dbReference type="Proteomes" id="UP000305471">
    <property type="component" value="Unassembled WGS sequence"/>
</dbReference>
<dbReference type="AlphaFoldDB" id="A0A4U0ZDB3"/>
<accession>A0A4U0ZDB3</accession>
<comment type="caution">
    <text evidence="3">The sequence shown here is derived from an EMBL/GenBank/DDBJ whole genome shotgun (WGS) entry which is preliminary data.</text>
</comment>
<organism evidence="3 4">
    <name type="scientific">Alteromonas portus</name>
    <dbReference type="NCBI Taxonomy" id="2565549"/>
    <lineage>
        <taxon>Bacteria</taxon>
        <taxon>Pseudomonadati</taxon>
        <taxon>Pseudomonadota</taxon>
        <taxon>Gammaproteobacteria</taxon>
        <taxon>Alteromonadales</taxon>
        <taxon>Alteromonadaceae</taxon>
        <taxon>Alteromonas/Salinimonas group</taxon>
        <taxon>Alteromonas</taxon>
    </lineage>
</organism>
<name>A0A4U0ZDB3_9ALTE</name>
<keyword evidence="2" id="KW-0472">Membrane</keyword>
<dbReference type="InterPro" id="IPR018723">
    <property type="entry name" value="DUF2254_membrane"/>
</dbReference>
<feature type="region of interest" description="Disordered" evidence="1">
    <location>
        <begin position="328"/>
        <end position="359"/>
    </location>
</feature>
<feature type="transmembrane region" description="Helical" evidence="2">
    <location>
        <begin position="109"/>
        <end position="132"/>
    </location>
</feature>
<keyword evidence="4" id="KW-1185">Reference proteome</keyword>
<sequence length="449" mass="49604">MEAPITVDRLRFLVYSLKEKLWVKPLGFCLLSILAVFLAKVADGTSLAEHIPEIKPESVEALLSIMASSMMVIATFSAGTMVNAYASASRSSTPRSLSLIISDDVSQNALSVFIGAFIYSAVALTAMTQAIFNKAGLFILFCLTCLAFVAVILTFIRWVDSVARLGRVGSTLLKVENATTRAIKNRIKSPCLGAVPQEEIKEQGSYAIFTDKVGYIQLIDIAKLQTLAKSKDCFINVALLPGEFVTPERALAYSNTELKNDEVISAFTIGEARSFEADPRFGFIVLAEIASRALSPSVNDHGTAINAISSITRLMLLWHKPVYQDNNVKHKGSETRANRHSENENDKEQSQNQNDRKYDRVSLPKLSVDDLFDDAYTSIARDGAANIEVAIRIQKSLNTIKACFNNSDTEIDKDFTNVANKLAKQSYERAKLALDYAEDIKRIERIYQS</sequence>
<keyword evidence="2" id="KW-1133">Transmembrane helix</keyword>
<reference evidence="3 4" key="1">
    <citation type="submission" date="2019-04" db="EMBL/GenBank/DDBJ databases">
        <title>Alteromonas portus sp. nov., an alginate lyase-excreting marine bacterium.</title>
        <authorList>
            <person name="Huang H."/>
            <person name="Mo K."/>
            <person name="Bao S."/>
        </authorList>
    </citation>
    <scope>NUCLEOTIDE SEQUENCE [LARGE SCALE GENOMIC DNA]</scope>
    <source>
        <strain evidence="3 4">HB161718</strain>
    </source>
</reference>
<keyword evidence="2" id="KW-0812">Transmembrane</keyword>
<protein>
    <submittedName>
        <fullName evidence="3">DUF2254 domain-containing protein</fullName>
    </submittedName>
</protein>
<proteinExistence type="predicted"/>
<evidence type="ECO:0000313" key="3">
    <source>
        <dbReference type="EMBL" id="TKB03867.1"/>
    </source>
</evidence>